<gene>
    <name evidence="2" type="ORF">JCM17844_07750</name>
</gene>
<evidence type="ECO:0000259" key="1">
    <source>
        <dbReference type="PROSITE" id="PS51352"/>
    </source>
</evidence>
<proteinExistence type="predicted"/>
<protein>
    <recommendedName>
        <fullName evidence="1">Thioredoxin domain-containing protein</fullName>
    </recommendedName>
</protein>
<sequence>MPRWLKIILPLVLVAGLVAVSPLGKLIYLNVRADDPLLQQWQDYDTGRFAQAIESKADLLVQIYASWCPVCEAQHRSFQALEAKGQVPDAQLFRVDFDRHTDFLKQYKVTSTGQLLVFRNGALVTRGQGLVDENKILSFLEEASISVH</sequence>
<reference evidence="2 3" key="1">
    <citation type="submission" date="2019-09" db="EMBL/GenBank/DDBJ databases">
        <title>NBRP : Genome information of microbial organism related human and environment.</title>
        <authorList>
            <person name="Hattori M."/>
            <person name="Oshima K."/>
            <person name="Inaba H."/>
            <person name="Suda W."/>
            <person name="Sakamoto M."/>
            <person name="Iino T."/>
            <person name="Kitahara M."/>
            <person name="Oshida Y."/>
            <person name="Iida T."/>
            <person name="Kudo T."/>
            <person name="Itoh T."/>
            <person name="Ohkuma M."/>
        </authorList>
    </citation>
    <scope>NUCLEOTIDE SEQUENCE [LARGE SCALE GENOMIC DNA]</scope>
    <source>
        <strain evidence="2 3">Hi-2</strain>
    </source>
</reference>
<dbReference type="Gene3D" id="3.40.30.10">
    <property type="entry name" value="Glutaredoxin"/>
    <property type="match status" value="1"/>
</dbReference>
<evidence type="ECO:0000313" key="3">
    <source>
        <dbReference type="Proteomes" id="UP000322084"/>
    </source>
</evidence>
<evidence type="ECO:0000313" key="2">
    <source>
        <dbReference type="EMBL" id="GEQ97138.1"/>
    </source>
</evidence>
<dbReference type="AlphaFoldDB" id="A0A5A7MQ99"/>
<dbReference type="Pfam" id="PF00085">
    <property type="entry name" value="Thioredoxin"/>
    <property type="match status" value="1"/>
</dbReference>
<comment type="caution">
    <text evidence="2">The sequence shown here is derived from an EMBL/GenBank/DDBJ whole genome shotgun (WGS) entry which is preliminary data.</text>
</comment>
<dbReference type="PROSITE" id="PS51352">
    <property type="entry name" value="THIOREDOXIN_2"/>
    <property type="match status" value="1"/>
</dbReference>
<dbReference type="EMBL" id="BKCL01000002">
    <property type="protein sequence ID" value="GEQ97138.1"/>
    <property type="molecule type" value="Genomic_DNA"/>
</dbReference>
<dbReference type="InterPro" id="IPR013766">
    <property type="entry name" value="Thioredoxin_domain"/>
</dbReference>
<accession>A0A5A7MQ99</accession>
<dbReference type="SUPFAM" id="SSF52833">
    <property type="entry name" value="Thioredoxin-like"/>
    <property type="match status" value="1"/>
</dbReference>
<dbReference type="CDD" id="cd02947">
    <property type="entry name" value="TRX_family"/>
    <property type="match status" value="1"/>
</dbReference>
<dbReference type="InterPro" id="IPR036249">
    <property type="entry name" value="Thioredoxin-like_sf"/>
</dbReference>
<feature type="domain" description="Thioredoxin" evidence="1">
    <location>
        <begin position="29"/>
        <end position="145"/>
    </location>
</feature>
<name>A0A5A7MQ99_9PROT</name>
<organism evidence="2 3">
    <name type="scientific">Iodidimonas gelatinilytica</name>
    <dbReference type="NCBI Taxonomy" id="1236966"/>
    <lineage>
        <taxon>Bacteria</taxon>
        <taxon>Pseudomonadati</taxon>
        <taxon>Pseudomonadota</taxon>
        <taxon>Alphaproteobacteria</taxon>
        <taxon>Iodidimonadales</taxon>
        <taxon>Iodidimonadaceae</taxon>
        <taxon>Iodidimonas</taxon>
    </lineage>
</organism>
<dbReference type="Proteomes" id="UP000322084">
    <property type="component" value="Unassembled WGS sequence"/>
</dbReference>
<dbReference type="RefSeq" id="WP_210431285.1">
    <property type="nucleotide sequence ID" value="NZ_BKCL01000002.1"/>
</dbReference>